<keyword evidence="8 10" id="KW-0472">Membrane</keyword>
<accession>A0AAN8PTQ5</accession>
<dbReference type="PANTHER" id="PTHR12825">
    <property type="entry name" value="BNIP1-RELATED"/>
    <property type="match status" value="1"/>
</dbReference>
<evidence type="ECO:0000256" key="7">
    <source>
        <dbReference type="ARBA" id="ARBA00023054"/>
    </source>
</evidence>
<keyword evidence="14" id="KW-1185">Reference proteome</keyword>
<keyword evidence="5" id="KW-0931">ER-Golgi transport</keyword>
<proteinExistence type="inferred from homology"/>
<dbReference type="InterPro" id="IPR056173">
    <property type="entry name" value="Sec20_C"/>
</dbReference>
<evidence type="ECO:0000313" key="15">
    <source>
        <dbReference type="Proteomes" id="UP001372834"/>
    </source>
</evidence>
<dbReference type="GO" id="GO:0031201">
    <property type="term" value="C:SNARE complex"/>
    <property type="evidence" value="ECO:0007669"/>
    <property type="project" value="TreeGrafter"/>
</dbReference>
<evidence type="ECO:0000256" key="4">
    <source>
        <dbReference type="ARBA" id="ARBA00022824"/>
    </source>
</evidence>
<dbReference type="GO" id="GO:0006890">
    <property type="term" value="P:retrograde vesicle-mediated transport, Golgi to endoplasmic reticulum"/>
    <property type="evidence" value="ECO:0007669"/>
    <property type="project" value="InterPro"/>
</dbReference>
<keyword evidence="4" id="KW-0256">Endoplasmic reticulum</keyword>
<reference evidence="13 15" key="1">
    <citation type="submission" date="2023-10" db="EMBL/GenBank/DDBJ databases">
        <title>Genomes of two closely related lineages of the louse Polyplax serrata with different host specificities.</title>
        <authorList>
            <person name="Martinu J."/>
            <person name="Tarabai H."/>
            <person name="Stefka J."/>
            <person name="Hypsa V."/>
        </authorList>
    </citation>
    <scope>NUCLEOTIDE SEQUENCE [LARGE SCALE GENOMIC DNA]</scope>
    <source>
        <strain evidence="12">98ZLc_SE</strain>
        <strain evidence="13">HR10_N</strain>
    </source>
</reference>
<comment type="similarity">
    <text evidence="9">Belongs to the SEC20 family.</text>
</comment>
<feature type="domain" description="Sec20 C-terminal" evidence="11">
    <location>
        <begin position="133"/>
        <end position="222"/>
    </location>
</feature>
<keyword evidence="3 10" id="KW-0812">Transmembrane</keyword>
<evidence type="ECO:0000256" key="5">
    <source>
        <dbReference type="ARBA" id="ARBA00022892"/>
    </source>
</evidence>
<evidence type="ECO:0000256" key="6">
    <source>
        <dbReference type="ARBA" id="ARBA00022989"/>
    </source>
</evidence>
<dbReference type="Proteomes" id="UP001359485">
    <property type="component" value="Unassembled WGS sequence"/>
</dbReference>
<dbReference type="Pfam" id="PF03908">
    <property type="entry name" value="Sec20"/>
    <property type="match status" value="1"/>
</dbReference>
<evidence type="ECO:0000313" key="13">
    <source>
        <dbReference type="EMBL" id="KAK6633049.1"/>
    </source>
</evidence>
<dbReference type="EMBL" id="JAWJWE010000006">
    <property type="protein sequence ID" value="KAK6633049.1"/>
    <property type="molecule type" value="Genomic_DNA"/>
</dbReference>
<gene>
    <name evidence="13" type="ORF">RUM43_012792</name>
    <name evidence="12" type="ORF">RUM44_002246</name>
</gene>
<evidence type="ECO:0000256" key="10">
    <source>
        <dbReference type="SAM" id="Phobius"/>
    </source>
</evidence>
<feature type="transmembrane region" description="Helical" evidence="10">
    <location>
        <begin position="201"/>
        <end position="218"/>
    </location>
</feature>
<evidence type="ECO:0000313" key="14">
    <source>
        <dbReference type="Proteomes" id="UP001359485"/>
    </source>
</evidence>
<evidence type="ECO:0000256" key="9">
    <source>
        <dbReference type="ARBA" id="ARBA00037934"/>
    </source>
</evidence>
<dbReference type="EMBL" id="JAWJWF010000047">
    <property type="protein sequence ID" value="KAK6622435.1"/>
    <property type="molecule type" value="Genomic_DNA"/>
</dbReference>
<keyword evidence="7" id="KW-0175">Coiled coil</keyword>
<protein>
    <recommendedName>
        <fullName evidence="11">Sec20 C-terminal domain-containing protein</fullName>
    </recommendedName>
</protein>
<evidence type="ECO:0000256" key="8">
    <source>
        <dbReference type="ARBA" id="ARBA00023136"/>
    </source>
</evidence>
<evidence type="ECO:0000256" key="3">
    <source>
        <dbReference type="ARBA" id="ARBA00022692"/>
    </source>
</evidence>
<dbReference type="GO" id="GO:0005484">
    <property type="term" value="F:SNAP receptor activity"/>
    <property type="evidence" value="ECO:0007669"/>
    <property type="project" value="InterPro"/>
</dbReference>
<evidence type="ECO:0000256" key="2">
    <source>
        <dbReference type="ARBA" id="ARBA00022448"/>
    </source>
</evidence>
<dbReference type="GO" id="GO:0005789">
    <property type="term" value="C:endoplasmic reticulum membrane"/>
    <property type="evidence" value="ECO:0007669"/>
    <property type="project" value="UniProtKB-SubCell"/>
</dbReference>
<evidence type="ECO:0000256" key="1">
    <source>
        <dbReference type="ARBA" id="ARBA00004163"/>
    </source>
</evidence>
<dbReference type="Proteomes" id="UP001372834">
    <property type="component" value="Unassembled WGS sequence"/>
</dbReference>
<dbReference type="AlphaFoldDB" id="A0AAN8PTQ5"/>
<evidence type="ECO:0000259" key="11">
    <source>
        <dbReference type="Pfam" id="PF03908"/>
    </source>
</evidence>
<sequence>MTQIDLVKREIVHLNLKTKELIQEIQNCDGPLEVLNELNHEGRKKISLLRNSLNLLKTLANEEEKPSVQKWLLEDVKTNEDELSATVTAFQKANVSALMAIDKANRRALLEEDEESTLAHRKKKDKENLAKMSSNVTEQLLSISRTLYDSTQRSANSLDTLVSTSTTADGTKVELDNAGNVIAQSGKLLAKYGRREKTDKVLVFFAFAFFLACVIYILQKRLF</sequence>
<keyword evidence="2" id="KW-0813">Transport</keyword>
<keyword evidence="6 10" id="KW-1133">Transmembrane helix</keyword>
<comment type="subcellular location">
    <subcellularLocation>
        <location evidence="1">Endoplasmic reticulum membrane</location>
        <topology evidence="1">Single-pass type IV membrane protein</topology>
    </subcellularLocation>
</comment>
<dbReference type="PANTHER" id="PTHR12825:SF0">
    <property type="entry name" value="VESICLE TRANSPORT PROTEIN SEC20"/>
    <property type="match status" value="1"/>
</dbReference>
<organism evidence="13 15">
    <name type="scientific">Polyplax serrata</name>
    <name type="common">Common mouse louse</name>
    <dbReference type="NCBI Taxonomy" id="468196"/>
    <lineage>
        <taxon>Eukaryota</taxon>
        <taxon>Metazoa</taxon>
        <taxon>Ecdysozoa</taxon>
        <taxon>Arthropoda</taxon>
        <taxon>Hexapoda</taxon>
        <taxon>Insecta</taxon>
        <taxon>Pterygota</taxon>
        <taxon>Neoptera</taxon>
        <taxon>Paraneoptera</taxon>
        <taxon>Psocodea</taxon>
        <taxon>Troctomorpha</taxon>
        <taxon>Phthiraptera</taxon>
        <taxon>Anoplura</taxon>
        <taxon>Polyplacidae</taxon>
        <taxon>Polyplax</taxon>
    </lineage>
</organism>
<name>A0AAN8PTQ5_POLSC</name>
<comment type="caution">
    <text evidence="13">The sequence shown here is derived from an EMBL/GenBank/DDBJ whole genome shotgun (WGS) entry which is preliminary data.</text>
</comment>
<evidence type="ECO:0000313" key="12">
    <source>
        <dbReference type="EMBL" id="KAK6622435.1"/>
    </source>
</evidence>
<dbReference type="InterPro" id="IPR005606">
    <property type="entry name" value="Sec20"/>
</dbReference>